<name>A0A917YM31_9RHOB</name>
<dbReference type="EMBL" id="BMLP01000007">
    <property type="protein sequence ID" value="GGO36631.1"/>
    <property type="molecule type" value="Genomic_DNA"/>
</dbReference>
<accession>A0A917YM31</accession>
<dbReference type="Gene3D" id="3.20.20.140">
    <property type="entry name" value="Metal-dependent hydrolases"/>
    <property type="match status" value="1"/>
</dbReference>
<dbReference type="CDD" id="cd01301">
    <property type="entry name" value="rDP_like"/>
    <property type="match status" value="1"/>
</dbReference>
<gene>
    <name evidence="1" type="ORF">GCM10010991_30940</name>
</gene>
<dbReference type="SUPFAM" id="SSF51556">
    <property type="entry name" value="Metallo-dependent hydrolases"/>
    <property type="match status" value="1"/>
</dbReference>
<dbReference type="PANTHER" id="PTHR10443">
    <property type="entry name" value="MICROSOMAL DIPEPTIDASE"/>
    <property type="match status" value="1"/>
</dbReference>
<dbReference type="GO" id="GO:0070573">
    <property type="term" value="F:metallodipeptidase activity"/>
    <property type="evidence" value="ECO:0007669"/>
    <property type="project" value="InterPro"/>
</dbReference>
<dbReference type="InterPro" id="IPR008257">
    <property type="entry name" value="Pept_M19"/>
</dbReference>
<evidence type="ECO:0000313" key="1">
    <source>
        <dbReference type="EMBL" id="GGO36631.1"/>
    </source>
</evidence>
<keyword evidence="2" id="KW-1185">Reference proteome</keyword>
<reference evidence="1 2" key="1">
    <citation type="journal article" date="2014" name="Int. J. Syst. Evol. Microbiol.">
        <title>Complete genome sequence of Corynebacterium casei LMG S-19264T (=DSM 44701T), isolated from a smear-ripened cheese.</title>
        <authorList>
            <consortium name="US DOE Joint Genome Institute (JGI-PGF)"/>
            <person name="Walter F."/>
            <person name="Albersmeier A."/>
            <person name="Kalinowski J."/>
            <person name="Ruckert C."/>
        </authorList>
    </citation>
    <scope>NUCLEOTIDE SEQUENCE [LARGE SCALE GENOMIC DNA]</scope>
    <source>
        <strain evidence="1 2">CGMCC 1.7029</strain>
    </source>
</reference>
<sequence length="343" mass="36371">MTQAIFDGHNDLLSRLWAMKDRHGEAFLEGWEGAVSLPHAQAGGLAGGFFAVWVPGDPKTAPDPTATLRAHPPVNTDTAHRVTMEQASILIRLDAERPDAIRLCRSVAEIEAARTAGAVAALLHVEGCEGIGEGLDELHVLHAAGLRSLGPVWSRSNIFGHGVPFNFPASPDTGPGLTDAGRRLVAECDRLGVLVDLAHINEQGFWDVAAASQKPLVSTHSAAHAVCPATRNLTDRQLDAMAERGGLVGLNFGVGFLRDDGTRNPATPVGQMIRHLDHLIARLGEEGVALGSDFDGTTTPDWLQTAAQLPALVAGMEAAGYGSALIDRLCWGNWMGLLRRVIG</sequence>
<dbReference type="PANTHER" id="PTHR10443:SF12">
    <property type="entry name" value="DIPEPTIDASE"/>
    <property type="match status" value="1"/>
</dbReference>
<protein>
    <submittedName>
        <fullName evidence="1">Membrane dipeptidase</fullName>
    </submittedName>
</protein>
<dbReference type="AlphaFoldDB" id="A0A917YM31"/>
<proteinExistence type="predicted"/>
<evidence type="ECO:0000313" key="2">
    <source>
        <dbReference type="Proteomes" id="UP000598196"/>
    </source>
</evidence>
<organism evidence="1 2">
    <name type="scientific">Gemmobacter aquaticus</name>
    <dbReference type="NCBI Taxonomy" id="490185"/>
    <lineage>
        <taxon>Bacteria</taxon>
        <taxon>Pseudomonadati</taxon>
        <taxon>Pseudomonadota</taxon>
        <taxon>Alphaproteobacteria</taxon>
        <taxon>Rhodobacterales</taxon>
        <taxon>Paracoccaceae</taxon>
        <taxon>Gemmobacter</taxon>
    </lineage>
</organism>
<dbReference type="Pfam" id="PF01244">
    <property type="entry name" value="Peptidase_M19"/>
    <property type="match status" value="1"/>
</dbReference>
<dbReference type="GO" id="GO:0006508">
    <property type="term" value="P:proteolysis"/>
    <property type="evidence" value="ECO:0007669"/>
    <property type="project" value="InterPro"/>
</dbReference>
<dbReference type="PROSITE" id="PS51365">
    <property type="entry name" value="RENAL_DIPEPTIDASE_2"/>
    <property type="match status" value="1"/>
</dbReference>
<dbReference type="Proteomes" id="UP000598196">
    <property type="component" value="Unassembled WGS sequence"/>
</dbReference>
<dbReference type="InterPro" id="IPR032466">
    <property type="entry name" value="Metal_Hydrolase"/>
</dbReference>
<dbReference type="OrthoDB" id="9804920at2"/>
<comment type="caution">
    <text evidence="1">The sequence shown here is derived from an EMBL/GenBank/DDBJ whole genome shotgun (WGS) entry which is preliminary data.</text>
</comment>
<dbReference type="RefSeq" id="WP_146287786.1">
    <property type="nucleotide sequence ID" value="NZ_BMLP01000007.1"/>
</dbReference>